<name>A0A1V9Z7K7_9STRA</name>
<accession>A0A1V9Z7K7</accession>
<dbReference type="OrthoDB" id="127926at2759"/>
<organism evidence="2 3">
    <name type="scientific">Thraustotheca clavata</name>
    <dbReference type="NCBI Taxonomy" id="74557"/>
    <lineage>
        <taxon>Eukaryota</taxon>
        <taxon>Sar</taxon>
        <taxon>Stramenopiles</taxon>
        <taxon>Oomycota</taxon>
        <taxon>Saprolegniomycetes</taxon>
        <taxon>Saprolegniales</taxon>
        <taxon>Achlyaceae</taxon>
        <taxon>Thraustotheca</taxon>
    </lineage>
</organism>
<keyword evidence="3" id="KW-1185">Reference proteome</keyword>
<reference evidence="2 3" key="1">
    <citation type="journal article" date="2014" name="Genome Biol. Evol.">
        <title>The secreted proteins of Achlya hypogyna and Thraustotheca clavata identify the ancestral oomycete secretome and reveal gene acquisitions by horizontal gene transfer.</title>
        <authorList>
            <person name="Misner I."/>
            <person name="Blouin N."/>
            <person name="Leonard G."/>
            <person name="Richards T.A."/>
            <person name="Lane C.E."/>
        </authorList>
    </citation>
    <scope>NUCLEOTIDE SEQUENCE [LARGE SCALE GENOMIC DNA]</scope>
    <source>
        <strain evidence="2 3">ATCC 34112</strain>
    </source>
</reference>
<gene>
    <name evidence="2" type="ORF">THRCLA_08330</name>
</gene>
<feature type="region of interest" description="Disordered" evidence="1">
    <location>
        <begin position="273"/>
        <end position="292"/>
    </location>
</feature>
<dbReference type="STRING" id="74557.A0A1V9Z7K7"/>
<dbReference type="AlphaFoldDB" id="A0A1V9Z7K7"/>
<proteinExistence type="predicted"/>
<comment type="caution">
    <text evidence="2">The sequence shown here is derived from an EMBL/GenBank/DDBJ whole genome shotgun (WGS) entry which is preliminary data.</text>
</comment>
<sequence length="396" mass="44837">MLDDSPPLITFYVFTPSSIYGLDEETSHVPQDVVKPPGFLHAPRLIDVMDTIDTTSGGMVRKVLLKLKERSKEPFPLDDWLHYCDWCAKYTTHPTDQHVCHHCHGLNCHRSENCPVQKNRFCSFCASASKREACAHTTDEHVCFNCHERGVHLTCTALTQASSWFIRSPYCTLCDKSGSHDTNEHKCRLCSAVGQHRSRDCPIGRAPCAFCHATSHVTQEHLCHHCKKLGDHRGDDCTHTSSYRFFPKRLTDMEAKVRSTLYQMGLWSGGSQTPMTTPSHLAHPSPPHGPNHASPTTYVLSYMEGNSIVPARVLKYMRLLMHHEVPTNAFDVVVRVDLWEMKRPGMVTPQSFPTTPRLRAKHHMRMNAYTDAVLNGARMKLNELIVKQYGPQPTIV</sequence>
<dbReference type="EMBL" id="JNBS01002228">
    <property type="protein sequence ID" value="OQR93830.1"/>
    <property type="molecule type" value="Genomic_DNA"/>
</dbReference>
<evidence type="ECO:0000313" key="2">
    <source>
        <dbReference type="EMBL" id="OQR93830.1"/>
    </source>
</evidence>
<protein>
    <submittedName>
        <fullName evidence="2">Uncharacterized protein</fullName>
    </submittedName>
</protein>
<evidence type="ECO:0000313" key="3">
    <source>
        <dbReference type="Proteomes" id="UP000243217"/>
    </source>
</evidence>
<evidence type="ECO:0000256" key="1">
    <source>
        <dbReference type="SAM" id="MobiDB-lite"/>
    </source>
</evidence>
<dbReference type="Proteomes" id="UP000243217">
    <property type="component" value="Unassembled WGS sequence"/>
</dbReference>